<dbReference type="AlphaFoldDB" id="A0A919D7C5"/>
<evidence type="ECO:0000313" key="6">
    <source>
        <dbReference type="Proteomes" id="UP000617734"/>
    </source>
</evidence>
<keyword evidence="3" id="KW-1284">Encapsulin nanocompartment</keyword>
<evidence type="ECO:0000256" key="3">
    <source>
        <dbReference type="ARBA" id="ARBA00033787"/>
    </source>
</evidence>
<dbReference type="PANTHER" id="PTHR37165:SF1">
    <property type="entry name" value="TYPE 1 ENCAPSULIN SHELL PROTEIN"/>
    <property type="match status" value="1"/>
</dbReference>
<accession>A0A919D7C5</accession>
<dbReference type="PIRSF" id="PIRSF019254">
    <property type="entry name" value="CFP29"/>
    <property type="match status" value="1"/>
</dbReference>
<organism evidence="5 6">
    <name type="scientific">Kitasatospora indigofera</name>
    <dbReference type="NCBI Taxonomy" id="67307"/>
    <lineage>
        <taxon>Bacteria</taxon>
        <taxon>Bacillati</taxon>
        <taxon>Actinomycetota</taxon>
        <taxon>Actinomycetes</taxon>
        <taxon>Kitasatosporales</taxon>
        <taxon>Streptomycetaceae</taxon>
        <taxon>Kitasatospora</taxon>
    </lineage>
</organism>
<dbReference type="RefSeq" id="WP_190215447.1">
    <property type="nucleotide sequence ID" value="NZ_BNBO01000079.1"/>
</dbReference>
<sequence>MNNLHRELAPISAAAWAEIEEEARRTFTLHVAGRRVVDLQGPEGETLAAVGIGHLEDIAPPVEGVTAHARRSKPVVELRVPFAVDRRAVDDVERGAKDSDWQPVKDAALTMARAEDRVVFDGYRPAAIAGIRESSSNPALTLPADVRDYPNTVSRALTALRLAGVNGPYSLLLGAEAYTAVNETSDHGYPVHNHLARLLDGEIIWAPAIEGALLLSTRGGDYELHLGQDLAIGYHAHDDDSVQLYLQESLTFLMYTAEAVVTLDQSGPA</sequence>
<dbReference type="Pfam" id="PF04454">
    <property type="entry name" value="Linocin_M18"/>
    <property type="match status" value="1"/>
</dbReference>
<dbReference type="EMBL" id="BNBO01000079">
    <property type="protein sequence ID" value="GHE24879.1"/>
    <property type="molecule type" value="Genomic_DNA"/>
</dbReference>
<dbReference type="InterPro" id="IPR051429">
    <property type="entry name" value="Encapsulin_nc"/>
</dbReference>
<reference evidence="5" key="2">
    <citation type="submission" date="2020-09" db="EMBL/GenBank/DDBJ databases">
        <authorList>
            <person name="Sun Q."/>
            <person name="Ohkuma M."/>
        </authorList>
    </citation>
    <scope>NUCLEOTIDE SEQUENCE</scope>
    <source>
        <strain evidence="5">JCM 4646</strain>
    </source>
</reference>
<keyword evidence="6" id="KW-1185">Reference proteome</keyword>
<dbReference type="Gene3D" id="3.30.2400.30">
    <property type="match status" value="1"/>
</dbReference>
<evidence type="ECO:0000313" key="5">
    <source>
        <dbReference type="EMBL" id="GHE24879.1"/>
    </source>
</evidence>
<reference evidence="5" key="1">
    <citation type="journal article" date="2014" name="Int. J. Syst. Evol. Microbiol.">
        <title>Complete genome sequence of Corynebacterium casei LMG S-19264T (=DSM 44701T), isolated from a smear-ripened cheese.</title>
        <authorList>
            <consortium name="US DOE Joint Genome Institute (JGI-PGF)"/>
            <person name="Walter F."/>
            <person name="Albersmeier A."/>
            <person name="Kalinowski J."/>
            <person name="Ruckert C."/>
        </authorList>
    </citation>
    <scope>NUCLEOTIDE SEQUENCE</scope>
    <source>
        <strain evidence="5">JCM 4646</strain>
    </source>
</reference>
<evidence type="ECO:0000256" key="4">
    <source>
        <dbReference type="ARBA" id="ARBA00050023"/>
    </source>
</evidence>
<dbReference type="Proteomes" id="UP000617734">
    <property type="component" value="Unassembled WGS sequence"/>
</dbReference>
<dbReference type="GO" id="GO:0140737">
    <property type="term" value="C:encapsulin nanocompartment"/>
    <property type="evidence" value="ECO:0007669"/>
    <property type="project" value="UniProtKB-SubCell"/>
</dbReference>
<proteinExistence type="inferred from homology"/>
<name>A0A919D7C5_9ACTN</name>
<comment type="subcellular location">
    <subcellularLocation>
        <location evidence="1">Encapsulin nanocompartment</location>
    </subcellularLocation>
</comment>
<evidence type="ECO:0000256" key="2">
    <source>
        <dbReference type="ARBA" id="ARBA00033743"/>
    </source>
</evidence>
<comment type="caution">
    <text evidence="5">The sequence shown here is derived from an EMBL/GenBank/DDBJ whole genome shotgun (WGS) entry which is preliminary data.</text>
</comment>
<dbReference type="PANTHER" id="PTHR37165">
    <property type="entry name" value="PEPTIDASE U56 FAMILY"/>
    <property type="match status" value="1"/>
</dbReference>
<protein>
    <recommendedName>
        <fullName evidence="4">Type 1 encapsulin shell protein</fullName>
    </recommendedName>
</protein>
<dbReference type="NCBIfam" id="NF041155">
    <property type="entry name" value="encap_f1"/>
    <property type="match status" value="1"/>
</dbReference>
<gene>
    <name evidence="5" type="ORF">GCM10018781_75560</name>
</gene>
<comment type="similarity">
    <text evidence="2">Belongs to the encapsulin family. Family 1 subfamily.</text>
</comment>
<dbReference type="Gene3D" id="3.30.2320.10">
    <property type="entry name" value="hypothetical protein PF0899 domain"/>
    <property type="match status" value="1"/>
</dbReference>
<evidence type="ECO:0000256" key="1">
    <source>
        <dbReference type="ARBA" id="ARBA00033738"/>
    </source>
</evidence>
<dbReference type="InterPro" id="IPR007544">
    <property type="entry name" value="ENCAP"/>
</dbReference>
<dbReference type="GeneID" id="95357783"/>